<gene>
    <name evidence="4" type="ORF">ADM99_14245</name>
</gene>
<dbReference type="SUPFAM" id="SSF53098">
    <property type="entry name" value="Ribonuclease H-like"/>
    <property type="match status" value="1"/>
</dbReference>
<dbReference type="GO" id="GO:0003676">
    <property type="term" value="F:nucleic acid binding"/>
    <property type="evidence" value="ECO:0007669"/>
    <property type="project" value="InterPro"/>
</dbReference>
<evidence type="ECO:0000313" key="5">
    <source>
        <dbReference type="Proteomes" id="UP000050430"/>
    </source>
</evidence>
<dbReference type="Gene3D" id="3.30.420.10">
    <property type="entry name" value="Ribonuclease H-like superfamily/Ribonuclease H"/>
    <property type="match status" value="1"/>
</dbReference>
<reference evidence="4 5" key="1">
    <citation type="submission" date="2015-07" db="EMBL/GenBank/DDBJ databases">
        <title>Genome sequence of Leptolinea tardivitalis DSM 16556.</title>
        <authorList>
            <person name="Hemp J."/>
            <person name="Ward L.M."/>
            <person name="Pace L.A."/>
            <person name="Fischer W.W."/>
        </authorList>
    </citation>
    <scope>NUCLEOTIDE SEQUENCE [LARGE SCALE GENOMIC DNA]</scope>
    <source>
        <strain evidence="4 5">YMTK-2</strain>
    </source>
</reference>
<dbReference type="Proteomes" id="UP000050430">
    <property type="component" value="Unassembled WGS sequence"/>
</dbReference>
<name>A0A0P6X5X2_9CHLR</name>
<dbReference type="STRING" id="229920.ADM99_14245"/>
<comment type="caution">
    <text evidence="4">The sequence shown here is derived from an EMBL/GenBank/DDBJ whole genome shotgun (WGS) entry which is preliminary data.</text>
</comment>
<dbReference type="InterPro" id="IPR012337">
    <property type="entry name" value="RNaseH-like_sf"/>
</dbReference>
<dbReference type="AlphaFoldDB" id="A0A0P6X5X2"/>
<keyword evidence="5" id="KW-1185">Reference proteome</keyword>
<protein>
    <recommendedName>
        <fullName evidence="2">Protein argonaute</fullName>
    </recommendedName>
</protein>
<proteinExistence type="inferred from homology"/>
<dbReference type="InterPro" id="IPR036397">
    <property type="entry name" value="RNaseH_sf"/>
</dbReference>
<dbReference type="InterPro" id="IPR003165">
    <property type="entry name" value="Piwi"/>
</dbReference>
<dbReference type="OrthoDB" id="1388275at2"/>
<accession>A0A0P6X5X2</accession>
<dbReference type="RefSeq" id="WP_062422190.1">
    <property type="nucleotide sequence ID" value="NZ_BBYA01000010.1"/>
</dbReference>
<evidence type="ECO:0000256" key="1">
    <source>
        <dbReference type="ARBA" id="ARBA00035012"/>
    </source>
</evidence>
<sequence length="848" mass="96201">MQGTISINEVRIQLNTIKNLSVFKCSLSGISTRHKNQIEFILRSEQNRVSIFEGEVIFALPVEQQNLERDKQALFSFLVKQQRDLNLKQLSLVPLREVPERVIERLTFAMVSYQAMKQGIFSIYGHTFFRPTLMTDRLAHKAVEVTTCIEDGFLKFYLDPTYIALTCITDTARENRENLELVGLCSFRNKNLCSLVRPDGSCNCLIPGKLGYYVQEMGIKDVEDDSKDFLAKRFNSCPRFSEHTRFIQVKASKRGTKYSLFPSYVVFSRLSRMDLSAKPDVRSSYRKATLMDSHERLNLTNDWIRQIFMIGQKGLQNWGVIKVNQTEIPVEIVLTIAHAIAPKTSQGIYKAIFLPDQQITNDSNNPTPQTLSGGWLFTNRGAFDRRDPNRPFKVISPYIIVPNNEQSISSCRQLINYFSNGRYKARCKGDRDFIGISLPENKGKYNTSFVNAFEEEDGLYFVEETIQGYQKALQDIVRDWNITSKRDINKHAIVIIPGENDIDDNPFYYQLKKAFVEEGIPSTFITYETMNKINDPDIAFGPIMDSLWLNIYSKMGGKPWRLANSLGNVHCFIGIGFGINPETTGNHIFAGIAHIFDNYGSWIDVASDSANLSQNDLNSFEGTEKYTQGSASFKISQSVSQSIVYNALKLYQQKQTKTHENATNIVLHKLGQIYECEVIGFLEGIRQVLGSLGDCKLGLLQIEQEHHLRLYGAAAQTGKENNTIFRGSALQLNPEKLVIASTGRSYRQTSSGLFMNYPGIGTPQPLLLTSIVPNQQILQKYGCNANQFYSSEDLAKHAMALTQLHWGSLKDNVRLPITTLYAQKVADLISKTNMRINPGLGYFRPWFL</sequence>
<dbReference type="PROSITE" id="PS50822">
    <property type="entry name" value="PIWI"/>
    <property type="match status" value="1"/>
</dbReference>
<dbReference type="EMBL" id="LGCK01000014">
    <property type="protein sequence ID" value="KPL70315.1"/>
    <property type="molecule type" value="Genomic_DNA"/>
</dbReference>
<feature type="domain" description="Piwi" evidence="3">
    <location>
        <begin position="491"/>
        <end position="834"/>
    </location>
</feature>
<evidence type="ECO:0000256" key="2">
    <source>
        <dbReference type="ARBA" id="ARBA00035032"/>
    </source>
</evidence>
<dbReference type="SMART" id="SM00950">
    <property type="entry name" value="Piwi"/>
    <property type="match status" value="1"/>
</dbReference>
<evidence type="ECO:0000259" key="3">
    <source>
        <dbReference type="PROSITE" id="PS50822"/>
    </source>
</evidence>
<evidence type="ECO:0000313" key="4">
    <source>
        <dbReference type="EMBL" id="KPL70315.1"/>
    </source>
</evidence>
<comment type="similarity">
    <text evidence="1">Belongs to the argonaute family. Long pAgo subfamily.</text>
</comment>
<dbReference type="Gene3D" id="3.40.50.2300">
    <property type="match status" value="1"/>
</dbReference>
<organism evidence="4 5">
    <name type="scientific">Leptolinea tardivitalis</name>
    <dbReference type="NCBI Taxonomy" id="229920"/>
    <lineage>
        <taxon>Bacteria</taxon>
        <taxon>Bacillati</taxon>
        <taxon>Chloroflexota</taxon>
        <taxon>Anaerolineae</taxon>
        <taxon>Anaerolineales</taxon>
        <taxon>Anaerolineaceae</taxon>
        <taxon>Leptolinea</taxon>
    </lineage>
</organism>